<dbReference type="InterPro" id="IPR011701">
    <property type="entry name" value="MFS"/>
</dbReference>
<dbReference type="InterPro" id="IPR020846">
    <property type="entry name" value="MFS_dom"/>
</dbReference>
<keyword evidence="6 7" id="KW-0472">Membrane</keyword>
<keyword evidence="4 7" id="KW-0812">Transmembrane</keyword>
<dbReference type="GO" id="GO:0005886">
    <property type="term" value="C:plasma membrane"/>
    <property type="evidence" value="ECO:0007669"/>
    <property type="project" value="UniProtKB-SubCell"/>
</dbReference>
<dbReference type="PROSITE" id="PS50850">
    <property type="entry name" value="MFS"/>
    <property type="match status" value="1"/>
</dbReference>
<evidence type="ECO:0000313" key="9">
    <source>
        <dbReference type="EMBL" id="VWX38734.1"/>
    </source>
</evidence>
<keyword evidence="3" id="KW-1003">Cell membrane</keyword>
<dbReference type="Pfam" id="PF07690">
    <property type="entry name" value="MFS_1"/>
    <property type="match status" value="1"/>
</dbReference>
<keyword evidence="2" id="KW-0813">Transport</keyword>
<dbReference type="CDD" id="cd06173">
    <property type="entry name" value="MFS_MefA_like"/>
    <property type="match status" value="1"/>
</dbReference>
<feature type="domain" description="Major facilitator superfamily (MFS) profile" evidence="8">
    <location>
        <begin position="1"/>
        <end position="390"/>
    </location>
</feature>
<evidence type="ECO:0000256" key="5">
    <source>
        <dbReference type="ARBA" id="ARBA00022989"/>
    </source>
</evidence>
<name>A0A653IHF8_9BACL</name>
<protein>
    <recommendedName>
        <fullName evidence="8">Major facilitator superfamily (MFS) profile domain-containing protein</fullName>
    </recommendedName>
</protein>
<evidence type="ECO:0000256" key="7">
    <source>
        <dbReference type="SAM" id="Phobius"/>
    </source>
</evidence>
<keyword evidence="5 7" id="KW-1133">Transmembrane helix</keyword>
<feature type="transmembrane region" description="Helical" evidence="7">
    <location>
        <begin position="336"/>
        <end position="355"/>
    </location>
</feature>
<sequence>MPKVFRYFYLSDLFAVVGASISYIAIYWTSAERLSAFQLALLIGAVFLTRFVVATFSGPWIDRVDPVRLLKGTVAVRTGLLVLTAIGLQLFSGSTGLLVALLIAQTVLQTIGGNTAFKVVTRLVEADRLPVANAYLSTLDRIGTLSGLLIGGVLIANFSIETILLMEAVLHGAAWLLLLSIKPAAPGGEGKQNRYIDALTEGLTYLKRDRQLMQILGFAVIANWMITPANTLLAPFAKDVVDGGAKTFSVLELALVIGGILMSLLYARFAKQVALGRLFRLSVLLQGLFIIVLSLTDTVPLAFISLFLLGAALSLFGIPFSTLLQQTTPDLLLGRVRSAMVAVSTLCSAVCYVLSGYLTTFLSIEHVFLFFGVSGLIGAICLMLYLPRIQSNNISQDKAG</sequence>
<evidence type="ECO:0000256" key="4">
    <source>
        <dbReference type="ARBA" id="ARBA00022692"/>
    </source>
</evidence>
<evidence type="ECO:0000259" key="8">
    <source>
        <dbReference type="PROSITE" id="PS50850"/>
    </source>
</evidence>
<feature type="transmembrane region" description="Helical" evidence="7">
    <location>
        <begin position="367"/>
        <end position="386"/>
    </location>
</feature>
<feature type="transmembrane region" description="Helical" evidence="7">
    <location>
        <begin position="34"/>
        <end position="53"/>
    </location>
</feature>
<feature type="transmembrane region" description="Helical" evidence="7">
    <location>
        <begin position="7"/>
        <end position="28"/>
    </location>
</feature>
<reference evidence="9 10" key="1">
    <citation type="submission" date="2019-10" db="EMBL/GenBank/DDBJ databases">
        <authorList>
            <person name="Karimi E."/>
        </authorList>
    </citation>
    <scope>NUCLEOTIDE SEQUENCE [LARGE SCALE GENOMIC DNA]</scope>
    <source>
        <strain evidence="9">Exiguobacterium sp. 9Y</strain>
    </source>
</reference>
<feature type="transmembrane region" description="Helical" evidence="7">
    <location>
        <begin position="278"/>
        <end position="295"/>
    </location>
</feature>
<proteinExistence type="predicted"/>
<evidence type="ECO:0000313" key="10">
    <source>
        <dbReference type="Proteomes" id="UP000439752"/>
    </source>
</evidence>
<dbReference type="PANTHER" id="PTHR23513:SF6">
    <property type="entry name" value="MAJOR FACILITATOR SUPERFAMILY ASSOCIATED DOMAIN-CONTAINING PROTEIN"/>
    <property type="match status" value="1"/>
</dbReference>
<dbReference type="Proteomes" id="UP000439752">
    <property type="component" value="Unassembled WGS sequence"/>
</dbReference>
<dbReference type="SUPFAM" id="SSF103473">
    <property type="entry name" value="MFS general substrate transporter"/>
    <property type="match status" value="1"/>
</dbReference>
<dbReference type="PANTHER" id="PTHR23513">
    <property type="entry name" value="INTEGRAL MEMBRANE EFFLUX PROTEIN-RELATED"/>
    <property type="match status" value="1"/>
</dbReference>
<gene>
    <name evidence="9" type="ORF">EXIGUO9Y_80062</name>
</gene>
<accession>A0A653IHF8</accession>
<evidence type="ECO:0000256" key="3">
    <source>
        <dbReference type="ARBA" id="ARBA00022475"/>
    </source>
</evidence>
<dbReference type="Gene3D" id="1.20.1250.20">
    <property type="entry name" value="MFS general substrate transporter like domains"/>
    <property type="match status" value="1"/>
</dbReference>
<dbReference type="EMBL" id="CABWKQ010000058">
    <property type="protein sequence ID" value="VWX38734.1"/>
    <property type="molecule type" value="Genomic_DNA"/>
</dbReference>
<evidence type="ECO:0000256" key="6">
    <source>
        <dbReference type="ARBA" id="ARBA00023136"/>
    </source>
</evidence>
<feature type="transmembrane region" description="Helical" evidence="7">
    <location>
        <begin position="301"/>
        <end position="324"/>
    </location>
</feature>
<feature type="transmembrane region" description="Helical" evidence="7">
    <location>
        <begin position="138"/>
        <end position="156"/>
    </location>
</feature>
<feature type="transmembrane region" description="Helical" evidence="7">
    <location>
        <begin position="215"/>
        <end position="236"/>
    </location>
</feature>
<feature type="transmembrane region" description="Helical" evidence="7">
    <location>
        <begin position="248"/>
        <end position="266"/>
    </location>
</feature>
<dbReference type="AlphaFoldDB" id="A0A653IHF8"/>
<dbReference type="RefSeq" id="WP_159172587.1">
    <property type="nucleotide sequence ID" value="NZ_LR732308.1"/>
</dbReference>
<dbReference type="GO" id="GO:0022857">
    <property type="term" value="F:transmembrane transporter activity"/>
    <property type="evidence" value="ECO:0007669"/>
    <property type="project" value="InterPro"/>
</dbReference>
<keyword evidence="10" id="KW-1185">Reference proteome</keyword>
<comment type="subcellular location">
    <subcellularLocation>
        <location evidence="1">Cell membrane</location>
        <topology evidence="1">Multi-pass membrane protein</topology>
    </subcellularLocation>
</comment>
<evidence type="ECO:0000256" key="2">
    <source>
        <dbReference type="ARBA" id="ARBA00022448"/>
    </source>
</evidence>
<organism evidence="9 10">
    <name type="scientific">Exiguobacterium oxidotolerans</name>
    <dbReference type="NCBI Taxonomy" id="223958"/>
    <lineage>
        <taxon>Bacteria</taxon>
        <taxon>Bacillati</taxon>
        <taxon>Bacillota</taxon>
        <taxon>Bacilli</taxon>
        <taxon>Bacillales</taxon>
        <taxon>Bacillales Family XII. Incertae Sedis</taxon>
        <taxon>Exiguobacterium</taxon>
    </lineage>
</organism>
<evidence type="ECO:0000256" key="1">
    <source>
        <dbReference type="ARBA" id="ARBA00004651"/>
    </source>
</evidence>
<dbReference type="InterPro" id="IPR036259">
    <property type="entry name" value="MFS_trans_sf"/>
</dbReference>